<evidence type="ECO:0000313" key="1">
    <source>
        <dbReference type="EMBL" id="MCK8784008.1"/>
    </source>
</evidence>
<dbReference type="PANTHER" id="PTHR46246">
    <property type="entry name" value="GUANOSINE-3',5'-BIS(DIPHOSPHATE) 3'-PYROPHOSPHOHYDROLASE MESH1"/>
    <property type="match status" value="1"/>
</dbReference>
<dbReference type="InterPro" id="IPR052194">
    <property type="entry name" value="MESH1"/>
</dbReference>
<accession>A0A9X1Y5V3</accession>
<keyword evidence="2" id="KW-1185">Reference proteome</keyword>
<organism evidence="1 2">
    <name type="scientific">Roseomonas acroporae</name>
    <dbReference type="NCBI Taxonomy" id="2937791"/>
    <lineage>
        <taxon>Bacteria</taxon>
        <taxon>Pseudomonadati</taxon>
        <taxon>Pseudomonadota</taxon>
        <taxon>Alphaproteobacteria</taxon>
        <taxon>Acetobacterales</taxon>
        <taxon>Roseomonadaceae</taxon>
        <taxon>Roseomonas</taxon>
    </lineage>
</organism>
<dbReference type="SUPFAM" id="SSF109604">
    <property type="entry name" value="HD-domain/PDEase-like"/>
    <property type="match status" value="1"/>
</dbReference>
<dbReference type="PANTHER" id="PTHR46246:SF1">
    <property type="entry name" value="GUANOSINE-3',5'-BIS(DIPHOSPHATE) 3'-PYROPHOSPHOHYDROLASE MESH1"/>
    <property type="match status" value="1"/>
</dbReference>
<comment type="caution">
    <text evidence="1">The sequence shown here is derived from an EMBL/GenBank/DDBJ whole genome shotgun (WGS) entry which is preliminary data.</text>
</comment>
<name>A0A9X1Y5V3_9PROT</name>
<dbReference type="EMBL" id="JALPRX010000023">
    <property type="protein sequence ID" value="MCK8784008.1"/>
    <property type="molecule type" value="Genomic_DNA"/>
</dbReference>
<evidence type="ECO:0000313" key="2">
    <source>
        <dbReference type="Proteomes" id="UP001139516"/>
    </source>
</evidence>
<dbReference type="RefSeq" id="WP_248666134.1">
    <property type="nucleotide sequence ID" value="NZ_JALPRX010000023.1"/>
</dbReference>
<sequence length="166" mass="17590">MTGLDLTDPAIRPAWHLAQRLHAGQIDKGGVPYLGHLERVARRLVALFPDAGPAEIQAALLHDAIEDTAATAEMLRAAGIAPEAVAMVERLTRDRAVPYLDWIRALAASGDRGALRVKLADNLDNSDPARPAIPGGAAMLRDRYLPARAILERALGRAADRGGAAG</sequence>
<dbReference type="Pfam" id="PF13328">
    <property type="entry name" value="HD_4"/>
    <property type="match status" value="1"/>
</dbReference>
<dbReference type="Proteomes" id="UP001139516">
    <property type="component" value="Unassembled WGS sequence"/>
</dbReference>
<dbReference type="Gene3D" id="1.10.3210.10">
    <property type="entry name" value="Hypothetical protein af1432"/>
    <property type="match status" value="1"/>
</dbReference>
<reference evidence="1" key="1">
    <citation type="submission" date="2022-04" db="EMBL/GenBank/DDBJ databases">
        <title>Roseomonas acroporae sp. nov., isolated from coral Acropora digitifera.</title>
        <authorList>
            <person name="Sun H."/>
        </authorList>
    </citation>
    <scope>NUCLEOTIDE SEQUENCE</scope>
    <source>
        <strain evidence="1">NAR14</strain>
    </source>
</reference>
<dbReference type="AlphaFoldDB" id="A0A9X1Y5V3"/>
<proteinExistence type="predicted"/>
<dbReference type="GO" id="GO:0008893">
    <property type="term" value="F:guanosine-3',5'-bis(diphosphate) 3'-diphosphatase activity"/>
    <property type="evidence" value="ECO:0007669"/>
    <property type="project" value="TreeGrafter"/>
</dbReference>
<gene>
    <name evidence="1" type="ORF">M0638_06395</name>
</gene>
<protein>
    <submittedName>
        <fullName evidence="1">HD domain-containing protein</fullName>
    </submittedName>
</protein>